<reference evidence="2 3" key="1">
    <citation type="submission" date="2018-08" db="EMBL/GenBank/DDBJ databases">
        <title>A genome reference for cultivated species of the human gut microbiota.</title>
        <authorList>
            <person name="Zou Y."/>
            <person name="Xue W."/>
            <person name="Luo G."/>
        </authorList>
    </citation>
    <scope>NUCLEOTIDE SEQUENCE [LARGE SCALE GENOMIC DNA]</scope>
    <source>
        <strain evidence="2 3">AM16-54</strain>
    </source>
</reference>
<keyword evidence="1" id="KW-0732">Signal</keyword>
<proteinExistence type="predicted"/>
<dbReference type="GO" id="GO:0020037">
    <property type="term" value="F:heme binding"/>
    <property type="evidence" value="ECO:0007669"/>
    <property type="project" value="InterPro"/>
</dbReference>
<dbReference type="InterPro" id="IPR036909">
    <property type="entry name" value="Cyt_c-like_dom_sf"/>
</dbReference>
<feature type="signal peptide" evidence="1">
    <location>
        <begin position="1"/>
        <end position="24"/>
    </location>
</feature>
<evidence type="ECO:0000313" key="3">
    <source>
        <dbReference type="Proteomes" id="UP000284548"/>
    </source>
</evidence>
<organism evidence="2 3">
    <name type="scientific">Segatella copri</name>
    <dbReference type="NCBI Taxonomy" id="165179"/>
    <lineage>
        <taxon>Bacteria</taxon>
        <taxon>Pseudomonadati</taxon>
        <taxon>Bacteroidota</taxon>
        <taxon>Bacteroidia</taxon>
        <taxon>Bacteroidales</taxon>
        <taxon>Prevotellaceae</taxon>
        <taxon>Segatella</taxon>
    </lineage>
</organism>
<dbReference type="Pfam" id="PF06537">
    <property type="entry name" value="DHOR"/>
    <property type="match status" value="1"/>
</dbReference>
<dbReference type="Proteomes" id="UP000284548">
    <property type="component" value="Unassembled WGS sequence"/>
</dbReference>
<comment type="caution">
    <text evidence="2">The sequence shown here is derived from an EMBL/GenBank/DDBJ whole genome shotgun (WGS) entry which is preliminary data.</text>
</comment>
<dbReference type="EMBL" id="QRKB01000004">
    <property type="protein sequence ID" value="RHH84302.1"/>
    <property type="molecule type" value="Genomic_DNA"/>
</dbReference>
<gene>
    <name evidence="2" type="ORF">DW192_03105</name>
</gene>
<dbReference type="GO" id="GO:0004130">
    <property type="term" value="F:cytochrome-c peroxidase activity"/>
    <property type="evidence" value="ECO:0007669"/>
    <property type="project" value="TreeGrafter"/>
</dbReference>
<dbReference type="PANTHER" id="PTHR30600">
    <property type="entry name" value="CYTOCHROME C PEROXIDASE-RELATED"/>
    <property type="match status" value="1"/>
</dbReference>
<protein>
    <recommendedName>
        <fullName evidence="4">Cytochrome c domain-containing protein</fullName>
    </recommendedName>
</protein>
<dbReference type="PANTHER" id="PTHR30600:SF4">
    <property type="entry name" value="CYTOCHROME C DOMAIN-CONTAINING PROTEIN"/>
    <property type="match status" value="1"/>
</dbReference>
<evidence type="ECO:0000256" key="1">
    <source>
        <dbReference type="SAM" id="SignalP"/>
    </source>
</evidence>
<evidence type="ECO:0008006" key="4">
    <source>
        <dbReference type="Google" id="ProtNLM"/>
    </source>
</evidence>
<dbReference type="AlphaFoldDB" id="A0A3R6EFW1"/>
<feature type="chain" id="PRO_5018674912" description="Cytochrome c domain-containing protein" evidence="1">
    <location>
        <begin position="25"/>
        <end position="613"/>
    </location>
</feature>
<name>A0A3R6EFW1_9BACT</name>
<dbReference type="InterPro" id="IPR010538">
    <property type="entry name" value="DHOR"/>
</dbReference>
<dbReference type="RefSeq" id="WP_118253776.1">
    <property type="nucleotide sequence ID" value="NZ_QRKB01000004.1"/>
</dbReference>
<dbReference type="Gene3D" id="1.10.760.10">
    <property type="entry name" value="Cytochrome c-like domain"/>
    <property type="match status" value="1"/>
</dbReference>
<dbReference type="GO" id="GO:0009055">
    <property type="term" value="F:electron transfer activity"/>
    <property type="evidence" value="ECO:0007669"/>
    <property type="project" value="InterPro"/>
</dbReference>
<dbReference type="PROSITE" id="PS51257">
    <property type="entry name" value="PROKAR_LIPOPROTEIN"/>
    <property type="match status" value="1"/>
</dbReference>
<dbReference type="InterPro" id="IPR051395">
    <property type="entry name" value="Cytochrome_c_Peroxidase/MauG"/>
</dbReference>
<accession>A0A3R6EFW1</accession>
<sequence>MNKNFKNYAYMSFALALATTMASCSDDDNKVEIQETDAAYVGKEVGNFTADEWYPGGKLGTTENTGSSSYSDQTPAVDNDPELFKQFFIGEQMFERQYSWNTGAFKGLGPASVRSSCFDCHPEYGHGKRKAQYETRYGNGNGYLLVVYHPVDGANSNDGGYVAEVTGMPQTQAQSPFLPPIDESKINMSWEHVHKMETEEIPAMQFPDGEKFDLIYPEISIPKSAFNTSPTPYETGNGAVAVRLESTIGIGGTGLIDAIPNEAIKAQYAEEAAYFKKAGLKVSDYINPSMWDADANDFAAGAFYTTFGRDAAKKSADGKLDSHTQYATGGVHADGSTFDPNTSDLNKKIVKRYTYALTRGSLQDGPGANAIWNITNVTRKDRPLLYTTTPWATAMSQNKDVIAAIKKDPTSPYYADGTDEGIANAVRVLLDPYTNQFDNSIHNFKSEQSMDDYYAFMVWHRGLAIPRARNLNDPQVQQGKKLFMEWGCANCHKPSWKTGDDNYVTSKYIADKKLPRYQNQTIYPYSDFVQHKLYMMNDIHGSWCRTTPLWGRGLSYLNTGAEDRLHDCRARNEVEAIMWHCYSKKSHAYHAAMNFYKASKSDRDAVVKFLRSI</sequence>
<dbReference type="SUPFAM" id="SSF46626">
    <property type="entry name" value="Cytochrome c"/>
    <property type="match status" value="1"/>
</dbReference>
<evidence type="ECO:0000313" key="2">
    <source>
        <dbReference type="EMBL" id="RHH84302.1"/>
    </source>
</evidence>